<evidence type="ECO:0000259" key="8">
    <source>
        <dbReference type="Pfam" id="PF05567"/>
    </source>
</evidence>
<dbReference type="RefSeq" id="WP_041769347.1">
    <property type="nucleotide sequence ID" value="NZ_CBCRWL010000001.1"/>
</dbReference>
<evidence type="ECO:0000313" key="10">
    <source>
        <dbReference type="Proteomes" id="UP000254260"/>
    </source>
</evidence>
<organism evidence="9 10">
    <name type="scientific">Ectopseudomonas mendocina</name>
    <name type="common">Pseudomonas mendocina</name>
    <dbReference type="NCBI Taxonomy" id="300"/>
    <lineage>
        <taxon>Bacteria</taxon>
        <taxon>Pseudomonadati</taxon>
        <taxon>Pseudomonadota</taxon>
        <taxon>Gammaproteobacteria</taxon>
        <taxon>Pseudomonadales</taxon>
        <taxon>Pseudomonadaceae</taxon>
        <taxon>Ectopseudomonas</taxon>
    </lineage>
</organism>
<reference evidence="9 10" key="1">
    <citation type="submission" date="2018-06" db="EMBL/GenBank/DDBJ databases">
        <authorList>
            <consortium name="Pathogen Informatics"/>
            <person name="Doyle S."/>
        </authorList>
    </citation>
    <scope>NUCLEOTIDE SEQUENCE [LARGE SCALE GENOMIC DNA]</scope>
    <source>
        <strain evidence="9 10">NCTC10899</strain>
    </source>
</reference>
<proteinExistence type="inferred from homology"/>
<dbReference type="InterPro" id="IPR011047">
    <property type="entry name" value="Quinoprotein_ADH-like_sf"/>
</dbReference>
<dbReference type="InterPro" id="IPR008707">
    <property type="entry name" value="B-propeller_PilY1"/>
</dbReference>
<dbReference type="Proteomes" id="UP000254260">
    <property type="component" value="Unassembled WGS sequence"/>
</dbReference>
<dbReference type="SUPFAM" id="SSF50998">
    <property type="entry name" value="Quinoprotein alcohol dehydrogenase-like"/>
    <property type="match status" value="1"/>
</dbReference>
<evidence type="ECO:0000313" key="9">
    <source>
        <dbReference type="EMBL" id="SUD41487.1"/>
    </source>
</evidence>
<accession>A0A379IYX6</accession>
<dbReference type="GO" id="GO:0009289">
    <property type="term" value="C:pilus"/>
    <property type="evidence" value="ECO:0007669"/>
    <property type="project" value="UniProtKB-SubCell"/>
</dbReference>
<comment type="similarity">
    <text evidence="2">Belongs to the PilY1 family.</text>
</comment>
<evidence type="ECO:0000256" key="4">
    <source>
        <dbReference type="ARBA" id="ARBA00022723"/>
    </source>
</evidence>
<feature type="region of interest" description="Disordered" evidence="7">
    <location>
        <begin position="1290"/>
        <end position="1316"/>
    </location>
</feature>
<sequence>MKALNHSKALFSSLGFFVYFAGTFSAGAAALNVSQKPLILSETVAPNLILTLDDSGSMRWAFVPDNINGEFDSRRGKSADFNPMYYNPNVTYRIPTRYDINGNVSSTPYSTSFTQAYNHGFVQSRGNFNLSNSYRVTWSYDPRTTLATNTAYGYSSTNNRFARNPATDFSASVVRTTNGTSTFTTPAGIVFSITRTGSNSCTATATMAGVFNNLAANCTRTATNTYQGSLTELAVPAYYYHLDRTLAGCANAASNNESCQKLVFVSSTSGKVRSDDATSGTDERQNFAIWYSFYRNRALATLSAAQIAFADLPPEVRLTWQSLGTCTSFTGNDTGNCYDNRLREYNNAHKGQLFGWLQDPPFSQSTYLRQAMRRAGEFLKTNVAWQKYPNDSSQTNNAGNTYACRPSYHIMMTDGIWNDGFSSPSDTFRSDNASFTLPNGTTYNGSRAPYADSTQQTVADLAMHYWATDLNTNLSNDLRPYLPFRNDNDLTAQFWDPRNNPATWQHMVNFTMGLGLTSSLNQANIPWDPAQGTFGGTGYNNLRNGTVNWPAAGTDSVNNVYDLWHAAINSRGEFFSVDSPDAMVQAFRDILNRIADRTSTAARPAVSASFVSDNDGSAIQSNVYATQFNSTDWSGQIFKSLLSADGQVTELWNIQSANVGINPNSRRVLMADASNKTNGFKDFNWTNLGTMQDLLNINPESLVGARDSRGQNRVAYIRGDRSGEGDNSPAFRKRNSRTVIGDIVNSSPVVVGTPGYLAYLADAIENPTGTRTSYKGYAAFREANKKGSRKEMVYVGGNDGMLHGFNASTGAEEFAFIPTEVIKNLYRLTGQNYSGAEHRYFVDGTPIVRDVYMGDDTGWRTVLIGTLRAGGRSLFALDITDPSQIKLLWEFGTAKDADLGYTFAQPEIVRLHTGEWAVLQGNGYDSVNDKAALLIIDIKTGDLIKKITVPDTVENNVTLANGLSSVRGADNNGDGLVDYAYAGDLLGNLWRFDLVKSSPSSDTPVAVDPFARTNTEVSSTTKSDFKLAYGNRPLFVAKDKAGKRQPITIQPSLVRHPTGYGYLVLIGTGKYFEASDANVDTSRAMTLYGIWDRKTKRQKTDINTVLAGSRFTSGTTPGRLKEQSFIEQQDNAVIGDDVQSANRDIKLLSNGIPQWYRTPAPNETLSIPNDDGAVNQWGWALDMAVTDTSGTARLEGEMIINNMTASGSILFLSSLTPNQDPCQAGADTWLYGVDAHTGGRTRFNVLDLNADRIVNSTDEYDAKVVSGMRFPALGGFTLAPGNKVFGSDGASNPFTVGDDPNSSGRQSWHIVPEDFQ</sequence>
<name>A0A379IYX6_ECTME</name>
<keyword evidence="5" id="KW-0106">Calcium</keyword>
<feature type="compositionally biased region" description="Polar residues" evidence="7">
    <location>
        <begin position="1290"/>
        <end position="1306"/>
    </location>
</feature>
<comment type="subcellular location">
    <subcellularLocation>
        <location evidence="1">Fimbrium</location>
    </subcellularLocation>
</comment>
<gene>
    <name evidence="9" type="ORF">NCTC10899_04359</name>
</gene>
<evidence type="ECO:0000256" key="6">
    <source>
        <dbReference type="ARBA" id="ARBA00023263"/>
    </source>
</evidence>
<evidence type="ECO:0000256" key="2">
    <source>
        <dbReference type="ARBA" id="ARBA00008387"/>
    </source>
</evidence>
<keyword evidence="4" id="KW-0479">Metal-binding</keyword>
<keyword evidence="3" id="KW-1029">Fimbrium biogenesis</keyword>
<protein>
    <submittedName>
        <fullName evidence="9">Putative type IV fimbrial biogenesis protein PilY1</fullName>
    </submittedName>
</protein>
<evidence type="ECO:0000256" key="5">
    <source>
        <dbReference type="ARBA" id="ARBA00022837"/>
    </source>
</evidence>
<feature type="domain" description="PilY1 beta-propeller" evidence="8">
    <location>
        <begin position="740"/>
        <end position="1130"/>
    </location>
</feature>
<evidence type="ECO:0000256" key="7">
    <source>
        <dbReference type="SAM" id="MobiDB-lite"/>
    </source>
</evidence>
<dbReference type="EMBL" id="UGUU01000001">
    <property type="protein sequence ID" value="SUD41487.1"/>
    <property type="molecule type" value="Genomic_DNA"/>
</dbReference>
<evidence type="ECO:0000256" key="1">
    <source>
        <dbReference type="ARBA" id="ARBA00004561"/>
    </source>
</evidence>
<evidence type="ECO:0000256" key="3">
    <source>
        <dbReference type="ARBA" id="ARBA00022558"/>
    </source>
</evidence>
<keyword evidence="6" id="KW-0281">Fimbrium</keyword>
<dbReference type="Pfam" id="PF05567">
    <property type="entry name" value="T4P_PilY1"/>
    <property type="match status" value="1"/>
</dbReference>
<dbReference type="OrthoDB" id="7156875at2"/>
<dbReference type="GO" id="GO:0046872">
    <property type="term" value="F:metal ion binding"/>
    <property type="evidence" value="ECO:0007669"/>
    <property type="project" value="UniProtKB-KW"/>
</dbReference>